<reference evidence="1 2" key="1">
    <citation type="submission" date="2018-06" db="EMBL/GenBank/DDBJ databases">
        <title>Genomic Encyclopedia of Type Strains, Phase IV (KMG-IV): sequencing the most valuable type-strain genomes for metagenomic binning, comparative biology and taxonomic classification.</title>
        <authorList>
            <person name="Goeker M."/>
        </authorList>
    </citation>
    <scope>NUCLEOTIDE SEQUENCE [LARGE SCALE GENOMIC DNA]</scope>
    <source>
        <strain evidence="1 2">DSM 25532</strain>
    </source>
</reference>
<accession>A0A366HTY7</accession>
<keyword evidence="2" id="KW-1185">Reference proteome</keyword>
<sequence length="71" mass="8161">MSDRKAHHGNFPGTTAVLVGRREVLELGLKDPALTPWQKAFLEDEVWEVSMLLSMLRHPEQRTYIEVPADF</sequence>
<dbReference type="RefSeq" id="WP_147263300.1">
    <property type="nucleotide sequence ID" value="NZ_QNRR01000002.1"/>
</dbReference>
<evidence type="ECO:0000313" key="2">
    <source>
        <dbReference type="Proteomes" id="UP000253426"/>
    </source>
</evidence>
<dbReference type="AlphaFoldDB" id="A0A366HTY7"/>
<organism evidence="1 2">
    <name type="scientific">Roseimicrobium gellanilyticum</name>
    <dbReference type="NCBI Taxonomy" id="748857"/>
    <lineage>
        <taxon>Bacteria</taxon>
        <taxon>Pseudomonadati</taxon>
        <taxon>Verrucomicrobiota</taxon>
        <taxon>Verrucomicrobiia</taxon>
        <taxon>Verrucomicrobiales</taxon>
        <taxon>Verrucomicrobiaceae</taxon>
        <taxon>Roseimicrobium</taxon>
    </lineage>
</organism>
<comment type="caution">
    <text evidence="1">The sequence shown here is derived from an EMBL/GenBank/DDBJ whole genome shotgun (WGS) entry which is preliminary data.</text>
</comment>
<dbReference type="EMBL" id="QNRR01000002">
    <property type="protein sequence ID" value="RBP46393.1"/>
    <property type="molecule type" value="Genomic_DNA"/>
</dbReference>
<gene>
    <name evidence="1" type="ORF">DES53_102784</name>
</gene>
<protein>
    <submittedName>
        <fullName evidence="1">Uncharacterized protein</fullName>
    </submittedName>
</protein>
<name>A0A366HTY7_9BACT</name>
<dbReference type="Proteomes" id="UP000253426">
    <property type="component" value="Unassembled WGS sequence"/>
</dbReference>
<proteinExistence type="predicted"/>
<evidence type="ECO:0000313" key="1">
    <source>
        <dbReference type="EMBL" id="RBP46393.1"/>
    </source>
</evidence>